<dbReference type="AlphaFoldDB" id="A0A8J2WPG8"/>
<feature type="non-terminal residue" evidence="1">
    <location>
        <position position="116"/>
    </location>
</feature>
<comment type="caution">
    <text evidence="1">The sequence shown here is derived from an EMBL/GenBank/DDBJ whole genome shotgun (WGS) entry which is preliminary data.</text>
</comment>
<sequence>MGLISSFSRRNLEFLSTSMSDERRSRTTREHSQRYARSCVCIRTSTRRDSHFELAWASRAAAASEDCRAVAGTKRLSNATAGCETAHTWRLKDIGKCQNRTSKDKASAAPQSRVFW</sequence>
<protein>
    <submittedName>
        <fullName evidence="1">Uncharacterized protein</fullName>
    </submittedName>
</protein>
<evidence type="ECO:0000313" key="2">
    <source>
        <dbReference type="Proteomes" id="UP000789595"/>
    </source>
</evidence>
<accession>A0A8J2WPG8</accession>
<evidence type="ECO:0000313" key="1">
    <source>
        <dbReference type="EMBL" id="CAH0375135.1"/>
    </source>
</evidence>
<name>A0A8J2WPG8_9STRA</name>
<dbReference type="EMBL" id="CAKKNE010000004">
    <property type="protein sequence ID" value="CAH0375135.1"/>
    <property type="molecule type" value="Genomic_DNA"/>
</dbReference>
<organism evidence="1 2">
    <name type="scientific">Pelagomonas calceolata</name>
    <dbReference type="NCBI Taxonomy" id="35677"/>
    <lineage>
        <taxon>Eukaryota</taxon>
        <taxon>Sar</taxon>
        <taxon>Stramenopiles</taxon>
        <taxon>Ochrophyta</taxon>
        <taxon>Pelagophyceae</taxon>
        <taxon>Pelagomonadales</taxon>
        <taxon>Pelagomonadaceae</taxon>
        <taxon>Pelagomonas</taxon>
    </lineage>
</organism>
<reference evidence="1" key="1">
    <citation type="submission" date="2021-11" db="EMBL/GenBank/DDBJ databases">
        <authorList>
            <consortium name="Genoscope - CEA"/>
            <person name="William W."/>
        </authorList>
    </citation>
    <scope>NUCLEOTIDE SEQUENCE</scope>
</reference>
<keyword evidence="2" id="KW-1185">Reference proteome</keyword>
<dbReference type="Proteomes" id="UP000789595">
    <property type="component" value="Unassembled WGS sequence"/>
</dbReference>
<proteinExistence type="predicted"/>
<gene>
    <name evidence="1" type="ORF">PECAL_4P24580</name>
</gene>